<reference evidence="4 5" key="1">
    <citation type="journal article" date="2024" name="G3 (Bethesda)">
        <title>Genome assembly of Hibiscus sabdariffa L. provides insights into metabolisms of medicinal natural products.</title>
        <authorList>
            <person name="Kim T."/>
        </authorList>
    </citation>
    <scope>NUCLEOTIDE SEQUENCE [LARGE SCALE GENOMIC DNA]</scope>
    <source>
        <strain evidence="4">TK-2024</strain>
        <tissue evidence="4">Old leaves</tissue>
    </source>
</reference>
<dbReference type="InterPro" id="IPR000504">
    <property type="entry name" value="RRM_dom"/>
</dbReference>
<proteinExistence type="predicted"/>
<keyword evidence="5" id="KW-1185">Reference proteome</keyword>
<gene>
    <name evidence="4" type="ORF">V6N12_030230</name>
</gene>
<evidence type="ECO:0000256" key="1">
    <source>
        <dbReference type="SAM" id="MobiDB-lite"/>
    </source>
</evidence>
<evidence type="ECO:0000259" key="3">
    <source>
        <dbReference type="Pfam" id="PF00076"/>
    </source>
</evidence>
<dbReference type="EMBL" id="JBBPBM010000071">
    <property type="protein sequence ID" value="KAK8512816.1"/>
    <property type="molecule type" value="Genomic_DNA"/>
</dbReference>
<organism evidence="4 5">
    <name type="scientific">Hibiscus sabdariffa</name>
    <name type="common">roselle</name>
    <dbReference type="NCBI Taxonomy" id="183260"/>
    <lineage>
        <taxon>Eukaryota</taxon>
        <taxon>Viridiplantae</taxon>
        <taxon>Streptophyta</taxon>
        <taxon>Embryophyta</taxon>
        <taxon>Tracheophyta</taxon>
        <taxon>Spermatophyta</taxon>
        <taxon>Magnoliopsida</taxon>
        <taxon>eudicotyledons</taxon>
        <taxon>Gunneridae</taxon>
        <taxon>Pentapetalae</taxon>
        <taxon>rosids</taxon>
        <taxon>malvids</taxon>
        <taxon>Malvales</taxon>
        <taxon>Malvaceae</taxon>
        <taxon>Malvoideae</taxon>
        <taxon>Hibiscus</taxon>
    </lineage>
</organism>
<evidence type="ECO:0000313" key="5">
    <source>
        <dbReference type="Proteomes" id="UP001472677"/>
    </source>
</evidence>
<name>A0ABR2C0H1_9ROSI</name>
<accession>A0ABR2C0H1</accession>
<protein>
    <recommendedName>
        <fullName evidence="3">RRM domain-containing protein</fullName>
    </recommendedName>
</protein>
<feature type="chain" id="PRO_5046381187" description="RRM domain-containing protein" evidence="2">
    <location>
        <begin position="22"/>
        <end position="473"/>
    </location>
</feature>
<evidence type="ECO:0000256" key="2">
    <source>
        <dbReference type="SAM" id="SignalP"/>
    </source>
</evidence>
<feature type="region of interest" description="Disordered" evidence="1">
    <location>
        <begin position="27"/>
        <end position="69"/>
    </location>
</feature>
<feature type="signal peptide" evidence="2">
    <location>
        <begin position="1"/>
        <end position="21"/>
    </location>
</feature>
<comment type="caution">
    <text evidence="4">The sequence shown here is derived from an EMBL/GenBank/DDBJ whole genome shotgun (WGS) entry which is preliminary data.</text>
</comment>
<feature type="region of interest" description="Disordered" evidence="1">
    <location>
        <begin position="249"/>
        <end position="274"/>
    </location>
</feature>
<sequence>MARQIVVFALVLIALVGLASAAAAGSKASSSPAPAPGGASSTSSLAAGSPESSLSGVASPTEASAPGPASGGNALEVSAMAGVGAAAVAGYFMDVYIAYNNIKRIHGRLTFAFVRFDYEADARRAIDRAYGRKMDGEKIKERGQPGFWKLKDSRSFKEALLGLGMNTSRVDEEANQRKDGQIESMQQSRTWVRVEDIGHSAGNETIDRSTKTFVIQEEEMDWVKVSTEQYEEDQVFIDEGFPARDEVAGDCDASDSVEKDDYGGKQNVGPNISTSMENHYVPINVQPLSPTVREQGGHVESLVKANPAGLEGSNLFEVGIASVNSFELRTTFGPGPKGQLQITESDGQSISVSHKSRLQEVQVEVLDEAQTNRGVIKKSRKLLEAKGKVGQKMMGGGRKRVEEVWQSGFNFSPRAGSNAIDVGSRKLTMGGYSTLSDAEEVLNLGKNMGVHLADSNDIVLARLAELETEPRAD</sequence>
<evidence type="ECO:0000313" key="4">
    <source>
        <dbReference type="EMBL" id="KAK8512816.1"/>
    </source>
</evidence>
<keyword evidence="2" id="KW-0732">Signal</keyword>
<dbReference type="Pfam" id="PF00076">
    <property type="entry name" value="RRM_1"/>
    <property type="match status" value="1"/>
</dbReference>
<dbReference type="Proteomes" id="UP001472677">
    <property type="component" value="Unassembled WGS sequence"/>
</dbReference>
<feature type="domain" description="RRM" evidence="3">
    <location>
        <begin position="110"/>
        <end position="140"/>
    </location>
</feature>